<comment type="caution">
    <text evidence="2">The sequence shown here is derived from an EMBL/GenBank/DDBJ whole genome shotgun (WGS) entry which is preliminary data.</text>
</comment>
<evidence type="ECO:0000313" key="2">
    <source>
        <dbReference type="EMBL" id="KAJ8389041.1"/>
    </source>
</evidence>
<feature type="compositionally biased region" description="Polar residues" evidence="1">
    <location>
        <begin position="9"/>
        <end position="19"/>
    </location>
</feature>
<name>A0AAD7RRG4_9TELE</name>
<keyword evidence="3" id="KW-1185">Reference proteome</keyword>
<dbReference type="AlphaFoldDB" id="A0AAD7RRG4"/>
<reference evidence="2" key="1">
    <citation type="journal article" date="2023" name="Science">
        <title>Genome structures resolve the early diversification of teleost fishes.</title>
        <authorList>
            <person name="Parey E."/>
            <person name="Louis A."/>
            <person name="Montfort J."/>
            <person name="Bouchez O."/>
            <person name="Roques C."/>
            <person name="Iampietro C."/>
            <person name="Lluch J."/>
            <person name="Castinel A."/>
            <person name="Donnadieu C."/>
            <person name="Desvignes T."/>
            <person name="Floi Bucao C."/>
            <person name="Jouanno E."/>
            <person name="Wen M."/>
            <person name="Mejri S."/>
            <person name="Dirks R."/>
            <person name="Jansen H."/>
            <person name="Henkel C."/>
            <person name="Chen W.J."/>
            <person name="Zahm M."/>
            <person name="Cabau C."/>
            <person name="Klopp C."/>
            <person name="Thompson A.W."/>
            <person name="Robinson-Rechavi M."/>
            <person name="Braasch I."/>
            <person name="Lecointre G."/>
            <person name="Bobe J."/>
            <person name="Postlethwait J.H."/>
            <person name="Berthelot C."/>
            <person name="Roest Crollius H."/>
            <person name="Guiguen Y."/>
        </authorList>
    </citation>
    <scope>NUCLEOTIDE SEQUENCE</scope>
    <source>
        <strain evidence="2">NC1722</strain>
    </source>
</reference>
<dbReference type="Proteomes" id="UP001221898">
    <property type="component" value="Unassembled WGS sequence"/>
</dbReference>
<evidence type="ECO:0000256" key="1">
    <source>
        <dbReference type="SAM" id="MobiDB-lite"/>
    </source>
</evidence>
<organism evidence="2 3">
    <name type="scientific">Aldrovandia affinis</name>
    <dbReference type="NCBI Taxonomy" id="143900"/>
    <lineage>
        <taxon>Eukaryota</taxon>
        <taxon>Metazoa</taxon>
        <taxon>Chordata</taxon>
        <taxon>Craniata</taxon>
        <taxon>Vertebrata</taxon>
        <taxon>Euteleostomi</taxon>
        <taxon>Actinopterygii</taxon>
        <taxon>Neopterygii</taxon>
        <taxon>Teleostei</taxon>
        <taxon>Notacanthiformes</taxon>
        <taxon>Halosauridae</taxon>
        <taxon>Aldrovandia</taxon>
    </lineage>
</organism>
<dbReference type="EMBL" id="JAINUG010000187">
    <property type="protein sequence ID" value="KAJ8389041.1"/>
    <property type="molecule type" value="Genomic_DNA"/>
</dbReference>
<feature type="region of interest" description="Disordered" evidence="1">
    <location>
        <begin position="1"/>
        <end position="99"/>
    </location>
</feature>
<proteinExistence type="predicted"/>
<evidence type="ECO:0000313" key="3">
    <source>
        <dbReference type="Proteomes" id="UP001221898"/>
    </source>
</evidence>
<feature type="compositionally biased region" description="Basic and acidic residues" evidence="1">
    <location>
        <begin position="81"/>
        <end position="99"/>
    </location>
</feature>
<protein>
    <submittedName>
        <fullName evidence="2">Uncharacterized protein</fullName>
    </submittedName>
</protein>
<gene>
    <name evidence="2" type="ORF">AAFF_G00124380</name>
</gene>
<accession>A0AAD7RRG4</accession>
<sequence length="99" mass="10980">MSIGCVRSPTETAEHTLNGQEHRYASRKLTMEAGAMELGETHAPEPPNPQPPRDGQGQRKPRRKDTPILNPPTIVPGVRGMKGEKHVIHLEDEEKEGKN</sequence>